<feature type="compositionally biased region" description="Basic and acidic residues" evidence="1">
    <location>
        <begin position="97"/>
        <end position="124"/>
    </location>
</feature>
<organism evidence="2 3">
    <name type="scientific">Daphnia magna</name>
    <dbReference type="NCBI Taxonomy" id="35525"/>
    <lineage>
        <taxon>Eukaryota</taxon>
        <taxon>Metazoa</taxon>
        <taxon>Ecdysozoa</taxon>
        <taxon>Arthropoda</taxon>
        <taxon>Crustacea</taxon>
        <taxon>Branchiopoda</taxon>
        <taxon>Diplostraca</taxon>
        <taxon>Cladocera</taxon>
        <taxon>Anomopoda</taxon>
        <taxon>Daphniidae</taxon>
        <taxon>Daphnia</taxon>
    </lineage>
</organism>
<evidence type="ECO:0000256" key="1">
    <source>
        <dbReference type="SAM" id="MobiDB-lite"/>
    </source>
</evidence>
<keyword evidence="3" id="KW-1185">Reference proteome</keyword>
<evidence type="ECO:0000313" key="3">
    <source>
        <dbReference type="Proteomes" id="UP001234178"/>
    </source>
</evidence>
<protein>
    <submittedName>
        <fullName evidence="2">Uncharacterized protein</fullName>
    </submittedName>
</protein>
<reference evidence="2 3" key="1">
    <citation type="journal article" date="2023" name="Nucleic Acids Res.">
        <title>The hologenome of Daphnia magna reveals possible DNA methylation and microbiome-mediated evolution of the host genome.</title>
        <authorList>
            <person name="Chaturvedi A."/>
            <person name="Li X."/>
            <person name="Dhandapani V."/>
            <person name="Marshall H."/>
            <person name="Kissane S."/>
            <person name="Cuenca-Cambronero M."/>
            <person name="Asole G."/>
            <person name="Calvet F."/>
            <person name="Ruiz-Romero M."/>
            <person name="Marangio P."/>
            <person name="Guigo R."/>
            <person name="Rago D."/>
            <person name="Mirbahai L."/>
            <person name="Eastwood N."/>
            <person name="Colbourne J.K."/>
            <person name="Zhou J."/>
            <person name="Mallon E."/>
            <person name="Orsini L."/>
        </authorList>
    </citation>
    <scope>NUCLEOTIDE SEQUENCE [LARGE SCALE GENOMIC DNA]</scope>
    <source>
        <strain evidence="2">LRV0_1</strain>
    </source>
</reference>
<feature type="region of interest" description="Disordered" evidence="1">
    <location>
        <begin position="1"/>
        <end position="37"/>
    </location>
</feature>
<comment type="caution">
    <text evidence="2">The sequence shown here is derived from an EMBL/GenBank/DDBJ whole genome shotgun (WGS) entry which is preliminary data.</text>
</comment>
<accession>A0ABQ9Z721</accession>
<sequence length="124" mass="13661">MKEELSKGGKKRKRKKEKGGGTAPDVRLCGSSGSDSRAAGDAMICIYGACVSTGSSKSTKPMAVGWDRFLYAISRISNDTHEKRFLRHFPAVGAGNDDDRNNNSKKEFRTYEVEGRKKSEEKPN</sequence>
<feature type="region of interest" description="Disordered" evidence="1">
    <location>
        <begin position="90"/>
        <end position="124"/>
    </location>
</feature>
<gene>
    <name evidence="2" type="ORF">OUZ56_013823</name>
</gene>
<dbReference type="Proteomes" id="UP001234178">
    <property type="component" value="Unassembled WGS sequence"/>
</dbReference>
<feature type="compositionally biased region" description="Basic residues" evidence="1">
    <location>
        <begin position="8"/>
        <end position="17"/>
    </location>
</feature>
<name>A0ABQ9Z721_9CRUS</name>
<dbReference type="EMBL" id="JAOYFB010000002">
    <property type="protein sequence ID" value="KAK4008690.1"/>
    <property type="molecule type" value="Genomic_DNA"/>
</dbReference>
<evidence type="ECO:0000313" key="2">
    <source>
        <dbReference type="EMBL" id="KAK4008690.1"/>
    </source>
</evidence>
<proteinExistence type="predicted"/>